<accession>A0A6D2IC69</accession>
<dbReference type="Proteomes" id="UP000467841">
    <property type="component" value="Unassembled WGS sequence"/>
</dbReference>
<dbReference type="SUPFAM" id="SSF46785">
    <property type="entry name" value="Winged helix' DNA-binding domain"/>
    <property type="match status" value="1"/>
</dbReference>
<reference evidence="2" key="1">
    <citation type="submission" date="2020-01" db="EMBL/GenBank/DDBJ databases">
        <authorList>
            <person name="Mishra B."/>
        </authorList>
    </citation>
    <scope>NUCLEOTIDE SEQUENCE [LARGE SCALE GENOMIC DNA]</scope>
</reference>
<evidence type="ECO:0000256" key="1">
    <source>
        <dbReference type="SAM" id="MobiDB-lite"/>
    </source>
</evidence>
<dbReference type="EMBL" id="CACVBM020000743">
    <property type="protein sequence ID" value="CAA7022841.1"/>
    <property type="molecule type" value="Genomic_DNA"/>
</dbReference>
<evidence type="ECO:0000313" key="3">
    <source>
        <dbReference type="Proteomes" id="UP000467841"/>
    </source>
</evidence>
<name>A0A6D2IC69_9BRAS</name>
<protein>
    <recommendedName>
        <fullName evidence="4">Plant methyltransferase dimerisation domain-containing protein</fullName>
    </recommendedName>
</protein>
<feature type="region of interest" description="Disordered" evidence="1">
    <location>
        <begin position="1"/>
        <end position="20"/>
    </location>
</feature>
<sequence length="107" mass="11483">MANHLQDPLTTSLKPSLVNEEQLDEETVSLQAQSLVNTMAFPMVLKAALELGVIDTVTSVDEGVWLVFRDCASSPNQTHQPGGTGFVGPYADFTSESQSLGLEVPYA</sequence>
<dbReference type="InterPro" id="IPR036390">
    <property type="entry name" value="WH_DNA-bd_sf"/>
</dbReference>
<proteinExistence type="predicted"/>
<evidence type="ECO:0008006" key="4">
    <source>
        <dbReference type="Google" id="ProtNLM"/>
    </source>
</evidence>
<dbReference type="OrthoDB" id="1606438at2759"/>
<dbReference type="Gene3D" id="1.10.10.10">
    <property type="entry name" value="Winged helix-like DNA-binding domain superfamily/Winged helix DNA-binding domain"/>
    <property type="match status" value="1"/>
</dbReference>
<evidence type="ECO:0000313" key="2">
    <source>
        <dbReference type="EMBL" id="CAA7022841.1"/>
    </source>
</evidence>
<gene>
    <name evidence="2" type="ORF">MERR_LOCUS10076</name>
</gene>
<dbReference type="AlphaFoldDB" id="A0A6D2IC69"/>
<organism evidence="2 3">
    <name type="scientific">Microthlaspi erraticum</name>
    <dbReference type="NCBI Taxonomy" id="1685480"/>
    <lineage>
        <taxon>Eukaryota</taxon>
        <taxon>Viridiplantae</taxon>
        <taxon>Streptophyta</taxon>
        <taxon>Embryophyta</taxon>
        <taxon>Tracheophyta</taxon>
        <taxon>Spermatophyta</taxon>
        <taxon>Magnoliopsida</taxon>
        <taxon>eudicotyledons</taxon>
        <taxon>Gunneridae</taxon>
        <taxon>Pentapetalae</taxon>
        <taxon>rosids</taxon>
        <taxon>malvids</taxon>
        <taxon>Brassicales</taxon>
        <taxon>Brassicaceae</taxon>
        <taxon>Coluteocarpeae</taxon>
        <taxon>Microthlaspi</taxon>
    </lineage>
</organism>
<comment type="caution">
    <text evidence="2">The sequence shown here is derived from an EMBL/GenBank/DDBJ whole genome shotgun (WGS) entry which is preliminary data.</text>
</comment>
<keyword evidence="3" id="KW-1185">Reference proteome</keyword>
<dbReference type="InterPro" id="IPR036388">
    <property type="entry name" value="WH-like_DNA-bd_sf"/>
</dbReference>